<proteinExistence type="predicted"/>
<dbReference type="Pfam" id="PF07727">
    <property type="entry name" value="RVT_2"/>
    <property type="match status" value="1"/>
</dbReference>
<comment type="caution">
    <text evidence="3">The sequence shown here is derived from an EMBL/GenBank/DDBJ whole genome shotgun (WGS) entry which is preliminary data.</text>
</comment>
<evidence type="ECO:0000256" key="1">
    <source>
        <dbReference type="SAM" id="MobiDB-lite"/>
    </source>
</evidence>
<dbReference type="Proteomes" id="UP001151760">
    <property type="component" value="Unassembled WGS sequence"/>
</dbReference>
<gene>
    <name evidence="3" type="ORF">Tco_0747553</name>
</gene>
<feature type="region of interest" description="Disordered" evidence="1">
    <location>
        <begin position="56"/>
        <end position="116"/>
    </location>
</feature>
<dbReference type="InterPro" id="IPR043502">
    <property type="entry name" value="DNA/RNA_pol_sf"/>
</dbReference>
<reference evidence="3" key="2">
    <citation type="submission" date="2022-01" db="EMBL/GenBank/DDBJ databases">
        <authorList>
            <person name="Yamashiro T."/>
            <person name="Shiraishi A."/>
            <person name="Satake H."/>
            <person name="Nakayama K."/>
        </authorList>
    </citation>
    <scope>NUCLEOTIDE SEQUENCE</scope>
</reference>
<organism evidence="3 4">
    <name type="scientific">Tanacetum coccineum</name>
    <dbReference type="NCBI Taxonomy" id="301880"/>
    <lineage>
        <taxon>Eukaryota</taxon>
        <taxon>Viridiplantae</taxon>
        <taxon>Streptophyta</taxon>
        <taxon>Embryophyta</taxon>
        <taxon>Tracheophyta</taxon>
        <taxon>Spermatophyta</taxon>
        <taxon>Magnoliopsida</taxon>
        <taxon>eudicotyledons</taxon>
        <taxon>Gunneridae</taxon>
        <taxon>Pentapetalae</taxon>
        <taxon>asterids</taxon>
        <taxon>campanulids</taxon>
        <taxon>Asterales</taxon>
        <taxon>Asteraceae</taxon>
        <taxon>Asteroideae</taxon>
        <taxon>Anthemideae</taxon>
        <taxon>Anthemidinae</taxon>
        <taxon>Tanacetum</taxon>
    </lineage>
</organism>
<sequence length="403" mass="45496">MALNKGSSKRSFKAWLLDRISSGLDLTYAPSTITTQKPTEGELDLLFEAMYDDYIGGQPSSAPRTAPAAQAPQALQTPTATTTTADTAPTPTISSSQATNCPTSSQDVDELETQQHVQHQTATIADNVPNAMFDANTFVNPFATLSTSDVESSSSQYVDPSNMHTFYQPYPHEFQWTKDHPLEQVIGEPSRPVLTRNQLRSDGDMCIYALTVSTVEPKNVKEAMTDPAWIESMQEELLQFKRLDVWVLVPLPDNIKPLTLKWLFKNKHDEENTVIRNKSRLVVRGYRQEEGIDFEESFAPVARMEAIRIFLAYAAHKSFTVFQMDVKTAFLHGTLKEDVYVCQPEGFIDADHPSHVYKLKKALYGLKQAPRAWYDELSTFLLQNHFFKGIIDPTLFIRRFDDA</sequence>
<evidence type="ECO:0000259" key="2">
    <source>
        <dbReference type="Pfam" id="PF07727"/>
    </source>
</evidence>
<feature type="domain" description="Reverse transcriptase Ty1/copia-type" evidence="2">
    <location>
        <begin position="244"/>
        <end position="400"/>
    </location>
</feature>
<keyword evidence="4" id="KW-1185">Reference proteome</keyword>
<dbReference type="EMBL" id="BQNB010010715">
    <property type="protein sequence ID" value="GJS81012.1"/>
    <property type="molecule type" value="Genomic_DNA"/>
</dbReference>
<protein>
    <submittedName>
        <fullName evidence="3">Retrovirus-related pol polyprotein from transposon TNT 1-94</fullName>
    </submittedName>
</protein>
<feature type="compositionally biased region" description="Low complexity" evidence="1">
    <location>
        <begin position="62"/>
        <end position="92"/>
    </location>
</feature>
<dbReference type="SUPFAM" id="SSF56672">
    <property type="entry name" value="DNA/RNA polymerases"/>
    <property type="match status" value="1"/>
</dbReference>
<feature type="compositionally biased region" description="Polar residues" evidence="1">
    <location>
        <begin position="93"/>
        <end position="106"/>
    </location>
</feature>
<name>A0ABQ4YVW0_9ASTR</name>
<dbReference type="InterPro" id="IPR013103">
    <property type="entry name" value="RVT_2"/>
</dbReference>
<evidence type="ECO:0000313" key="4">
    <source>
        <dbReference type="Proteomes" id="UP001151760"/>
    </source>
</evidence>
<accession>A0ABQ4YVW0</accession>
<evidence type="ECO:0000313" key="3">
    <source>
        <dbReference type="EMBL" id="GJS81012.1"/>
    </source>
</evidence>
<reference evidence="3" key="1">
    <citation type="journal article" date="2022" name="Int. J. Mol. Sci.">
        <title>Draft Genome of Tanacetum Coccineum: Genomic Comparison of Closely Related Tanacetum-Family Plants.</title>
        <authorList>
            <person name="Yamashiro T."/>
            <person name="Shiraishi A."/>
            <person name="Nakayama K."/>
            <person name="Satake H."/>
        </authorList>
    </citation>
    <scope>NUCLEOTIDE SEQUENCE</scope>
</reference>